<name>A0A9D7IA05_9RHOO</name>
<dbReference type="Gene3D" id="3.30.420.10">
    <property type="entry name" value="Ribonuclease H-like superfamily/Ribonuclease H"/>
    <property type="match status" value="1"/>
</dbReference>
<dbReference type="EMBL" id="JADJNC010000041">
    <property type="protein sequence ID" value="MBK7424698.1"/>
    <property type="molecule type" value="Genomic_DNA"/>
</dbReference>
<dbReference type="AlphaFoldDB" id="A0A9D7IA05"/>
<feature type="domain" description="Exonuclease" evidence="1">
    <location>
        <begin position="15"/>
        <end position="61"/>
    </location>
</feature>
<dbReference type="SUPFAM" id="SSF53098">
    <property type="entry name" value="Ribonuclease H-like"/>
    <property type="match status" value="1"/>
</dbReference>
<dbReference type="InterPro" id="IPR013520">
    <property type="entry name" value="Ribonucl_H"/>
</dbReference>
<dbReference type="GO" id="GO:0006259">
    <property type="term" value="P:DNA metabolic process"/>
    <property type="evidence" value="ECO:0007669"/>
    <property type="project" value="UniProtKB-ARBA"/>
</dbReference>
<evidence type="ECO:0000259" key="1">
    <source>
        <dbReference type="Pfam" id="PF00929"/>
    </source>
</evidence>
<proteinExistence type="predicted"/>
<dbReference type="InterPro" id="IPR036397">
    <property type="entry name" value="RNaseH_sf"/>
</dbReference>
<organism evidence="2 3">
    <name type="scientific">Candidatus Propionivibrio dominans</name>
    <dbReference type="NCBI Taxonomy" id="2954373"/>
    <lineage>
        <taxon>Bacteria</taxon>
        <taxon>Pseudomonadati</taxon>
        <taxon>Pseudomonadota</taxon>
        <taxon>Betaproteobacteria</taxon>
        <taxon>Rhodocyclales</taxon>
        <taxon>Rhodocyclaceae</taxon>
        <taxon>Propionivibrio</taxon>
    </lineage>
</organism>
<comment type="caution">
    <text evidence="2">The sequence shown here is derived from an EMBL/GenBank/DDBJ whole genome shotgun (WGS) entry which is preliminary data.</text>
</comment>
<dbReference type="Proteomes" id="UP000886602">
    <property type="component" value="Unassembled WGS sequence"/>
</dbReference>
<dbReference type="GO" id="GO:0003676">
    <property type="term" value="F:nucleic acid binding"/>
    <property type="evidence" value="ECO:0007669"/>
    <property type="project" value="InterPro"/>
</dbReference>
<sequence>MRQIFLDTGNHRSLSADAGHRIVEIACIEVKQRQAHWQGFHHYLDPQCEVPAEAAAIHGPTSVF</sequence>
<evidence type="ECO:0000313" key="3">
    <source>
        <dbReference type="Proteomes" id="UP000886602"/>
    </source>
</evidence>
<protein>
    <recommendedName>
        <fullName evidence="1">Exonuclease domain-containing protein</fullName>
    </recommendedName>
</protein>
<dbReference type="Pfam" id="PF00929">
    <property type="entry name" value="RNase_T"/>
    <property type="match status" value="1"/>
</dbReference>
<dbReference type="GO" id="GO:0004527">
    <property type="term" value="F:exonuclease activity"/>
    <property type="evidence" value="ECO:0007669"/>
    <property type="project" value="UniProtKB-ARBA"/>
</dbReference>
<reference evidence="2" key="1">
    <citation type="submission" date="2020-10" db="EMBL/GenBank/DDBJ databases">
        <title>Connecting structure to function with the recovery of over 1000 high-quality activated sludge metagenome-assembled genomes encoding full-length rRNA genes using long-read sequencing.</title>
        <authorList>
            <person name="Singleton C.M."/>
            <person name="Petriglieri F."/>
            <person name="Kristensen J.M."/>
            <person name="Kirkegaard R.H."/>
            <person name="Michaelsen T.Y."/>
            <person name="Andersen M.H."/>
            <person name="Karst S.M."/>
            <person name="Dueholm M.S."/>
            <person name="Nielsen P.H."/>
            <person name="Albertsen M."/>
        </authorList>
    </citation>
    <scope>NUCLEOTIDE SEQUENCE</scope>
    <source>
        <strain evidence="2">EsbW_18-Q3-R4-48_MAXAC.044</strain>
    </source>
</reference>
<dbReference type="InterPro" id="IPR012337">
    <property type="entry name" value="RNaseH-like_sf"/>
</dbReference>
<accession>A0A9D7IA05</accession>
<evidence type="ECO:0000313" key="2">
    <source>
        <dbReference type="EMBL" id="MBK7424698.1"/>
    </source>
</evidence>
<gene>
    <name evidence="2" type="ORF">IPJ48_17325</name>
</gene>